<keyword evidence="2" id="KW-1185">Reference proteome</keyword>
<sequence>MRQEAGIDASSSSLPARRPALLHPRPITAAALAGGRCAARAACVQRLALAGWRAMSNGAAAVNRRIQSTGGQPGDARWGEGWLAGCCALCCLVDGQEHVCVCVCVCERVCVVCIDKTQAPLVLFVEPANHAVGSQSHGPNNRPVSNWLGRADETRHALDLGGWPGDDELADGGSTLKVLVLHVASIWTRIFKYTTHSDTIYFIPRRPPSPRATSHKRHPNVSGSGCTSAAHMYLPQQRHPLLPYMRFPALSHPHPIASRVCTQPRHLSPHIILLFPTLAHKLLNTRTHKPTSSLTLTLTPSNVGTASSVPSPCLPSAGQAREKWRHIPSYIVSMMTTSPPPTTDSKAKIPPTCQSIPSALACTGSARLLYQQPMAIGPLAPASSTGLWFMCHQPPVPRSSLVFLVNPPCPCGHRMALLAGPLSSTGQTTPLTTSGPSAVWCTPNSIPLRFT</sequence>
<dbReference type="EMBL" id="KI968743">
    <property type="protein sequence ID" value="EUN26138.1"/>
    <property type="molecule type" value="Genomic_DNA"/>
</dbReference>
<protein>
    <submittedName>
        <fullName evidence="1">Uncharacterized protein</fullName>
    </submittedName>
</protein>
<dbReference type="AlphaFoldDB" id="W7E6S5"/>
<accession>W7E6S5</accession>
<proteinExistence type="predicted"/>
<gene>
    <name evidence="1" type="ORF">COCVIDRAFT_16798</name>
</gene>
<organism evidence="1 2">
    <name type="scientific">Bipolaris victoriae (strain FI3)</name>
    <name type="common">Victoria blight of oats agent</name>
    <name type="synonym">Cochliobolus victoriae</name>
    <dbReference type="NCBI Taxonomy" id="930091"/>
    <lineage>
        <taxon>Eukaryota</taxon>
        <taxon>Fungi</taxon>
        <taxon>Dikarya</taxon>
        <taxon>Ascomycota</taxon>
        <taxon>Pezizomycotina</taxon>
        <taxon>Dothideomycetes</taxon>
        <taxon>Pleosporomycetidae</taxon>
        <taxon>Pleosporales</taxon>
        <taxon>Pleosporineae</taxon>
        <taxon>Pleosporaceae</taxon>
        <taxon>Bipolaris</taxon>
    </lineage>
</organism>
<evidence type="ECO:0000313" key="2">
    <source>
        <dbReference type="Proteomes" id="UP000054337"/>
    </source>
</evidence>
<reference evidence="1 2" key="1">
    <citation type="journal article" date="2013" name="PLoS Genet.">
        <title>Comparative genome structure, secondary metabolite, and effector coding capacity across Cochliobolus pathogens.</title>
        <authorList>
            <person name="Condon B.J."/>
            <person name="Leng Y."/>
            <person name="Wu D."/>
            <person name="Bushley K.E."/>
            <person name="Ohm R.A."/>
            <person name="Otillar R."/>
            <person name="Martin J."/>
            <person name="Schackwitz W."/>
            <person name="Grimwood J."/>
            <person name="MohdZainudin N."/>
            <person name="Xue C."/>
            <person name="Wang R."/>
            <person name="Manning V.A."/>
            <person name="Dhillon B."/>
            <person name="Tu Z.J."/>
            <person name="Steffenson B.J."/>
            <person name="Salamov A."/>
            <person name="Sun H."/>
            <person name="Lowry S."/>
            <person name="LaButti K."/>
            <person name="Han J."/>
            <person name="Copeland A."/>
            <person name="Lindquist E."/>
            <person name="Barry K."/>
            <person name="Schmutz J."/>
            <person name="Baker S.E."/>
            <person name="Ciuffetti L.M."/>
            <person name="Grigoriev I.V."/>
            <person name="Zhong S."/>
            <person name="Turgeon B.G."/>
        </authorList>
    </citation>
    <scope>NUCLEOTIDE SEQUENCE [LARGE SCALE GENOMIC DNA]</scope>
    <source>
        <strain evidence="1 2">FI3</strain>
    </source>
</reference>
<dbReference type="Proteomes" id="UP000054337">
    <property type="component" value="Unassembled WGS sequence"/>
</dbReference>
<dbReference type="GeneID" id="26251886"/>
<evidence type="ECO:0000313" key="1">
    <source>
        <dbReference type="EMBL" id="EUN26138.1"/>
    </source>
</evidence>
<dbReference type="OrthoDB" id="10572731at2759"/>
<dbReference type="RefSeq" id="XP_014555663.1">
    <property type="nucleotide sequence ID" value="XM_014700177.1"/>
</dbReference>
<name>W7E6S5_BIPV3</name>
<dbReference type="HOGENOM" id="CLU_606888_0_0_1"/>